<accession>A0A5B3G3U9</accession>
<evidence type="ECO:0000313" key="2">
    <source>
        <dbReference type="Proteomes" id="UP000323567"/>
    </source>
</evidence>
<dbReference type="InterPro" id="IPR046357">
    <property type="entry name" value="PPIase_dom_sf"/>
</dbReference>
<organism evidence="1 2">
    <name type="scientific">Alistipes shahii</name>
    <dbReference type="NCBI Taxonomy" id="328814"/>
    <lineage>
        <taxon>Bacteria</taxon>
        <taxon>Pseudomonadati</taxon>
        <taxon>Bacteroidota</taxon>
        <taxon>Bacteroidia</taxon>
        <taxon>Bacteroidales</taxon>
        <taxon>Rikenellaceae</taxon>
        <taxon>Alistipes</taxon>
    </lineage>
</organism>
<dbReference type="GeneID" id="92758239"/>
<dbReference type="AlphaFoldDB" id="A0A5B3G3U9"/>
<proteinExistence type="predicted"/>
<protein>
    <submittedName>
        <fullName evidence="1">Uncharacterized protein</fullName>
    </submittedName>
</protein>
<reference evidence="1 2" key="1">
    <citation type="journal article" date="2019" name="Nat. Med.">
        <title>A library of human gut bacterial isolates paired with longitudinal multiomics data enables mechanistic microbiome research.</title>
        <authorList>
            <person name="Poyet M."/>
            <person name="Groussin M."/>
            <person name="Gibbons S.M."/>
            <person name="Avila-Pacheco J."/>
            <person name="Jiang X."/>
            <person name="Kearney S.M."/>
            <person name="Perrotta A.R."/>
            <person name="Berdy B."/>
            <person name="Zhao S."/>
            <person name="Lieberman T.D."/>
            <person name="Swanson P.K."/>
            <person name="Smith M."/>
            <person name="Roesemann S."/>
            <person name="Alexander J.E."/>
            <person name="Rich S.A."/>
            <person name="Livny J."/>
            <person name="Vlamakis H."/>
            <person name="Clish C."/>
            <person name="Bullock K."/>
            <person name="Deik A."/>
            <person name="Scott J."/>
            <person name="Pierce K.A."/>
            <person name="Xavier R.J."/>
            <person name="Alm E.J."/>
        </authorList>
    </citation>
    <scope>NUCLEOTIDE SEQUENCE [LARGE SCALE GENOMIC DNA]</scope>
    <source>
        <strain evidence="1 2">BIOML-A2</strain>
    </source>
</reference>
<dbReference type="SUPFAM" id="SSF54534">
    <property type="entry name" value="FKBP-like"/>
    <property type="match status" value="1"/>
</dbReference>
<dbReference type="EMBL" id="VVXK01000015">
    <property type="protein sequence ID" value="KAA2368303.1"/>
    <property type="molecule type" value="Genomic_DNA"/>
</dbReference>
<dbReference type="Gene3D" id="3.10.50.40">
    <property type="match status" value="1"/>
</dbReference>
<dbReference type="PROSITE" id="PS51257">
    <property type="entry name" value="PROKAR_LIPOPROTEIN"/>
    <property type="match status" value="1"/>
</dbReference>
<dbReference type="GO" id="GO:0003755">
    <property type="term" value="F:peptidyl-prolyl cis-trans isomerase activity"/>
    <property type="evidence" value="ECO:0007669"/>
    <property type="project" value="InterPro"/>
</dbReference>
<sequence length="200" mass="22814">MKRIFATLIFALPLLFCGCSEEEDILPEQRQKIVSYLERTHSPALIPESQVETGSQQRFYTMSGSTVYRYIDNFYRDGRSELPEVTAAAKATITFRAYVFAFSNITDSTFPFYSNDPALQQAYEDMGLTPGAWSFEPLTLDMRGDILNGLRHALLGCREGDIVEAYMTYNMAYGDKYVSTIPRESPVAWFFTVESVEYDE</sequence>
<dbReference type="RefSeq" id="WP_044054647.1">
    <property type="nucleotide sequence ID" value="NZ_CATXTW010000008.1"/>
</dbReference>
<name>A0A5B3G3U9_9BACT</name>
<evidence type="ECO:0000313" key="1">
    <source>
        <dbReference type="EMBL" id="KAA2368303.1"/>
    </source>
</evidence>
<gene>
    <name evidence="1" type="ORF">F2Y13_10645</name>
</gene>
<comment type="caution">
    <text evidence="1">The sequence shown here is derived from an EMBL/GenBank/DDBJ whole genome shotgun (WGS) entry which is preliminary data.</text>
</comment>
<dbReference type="Proteomes" id="UP000323567">
    <property type="component" value="Unassembled WGS sequence"/>
</dbReference>